<organism evidence="3 4">
    <name type="scientific">Fusarium pseudoanthophilum</name>
    <dbReference type="NCBI Taxonomy" id="48495"/>
    <lineage>
        <taxon>Eukaryota</taxon>
        <taxon>Fungi</taxon>
        <taxon>Dikarya</taxon>
        <taxon>Ascomycota</taxon>
        <taxon>Pezizomycotina</taxon>
        <taxon>Sordariomycetes</taxon>
        <taxon>Hypocreomycetidae</taxon>
        <taxon>Hypocreales</taxon>
        <taxon>Nectriaceae</taxon>
        <taxon>Fusarium</taxon>
        <taxon>Fusarium fujikuroi species complex</taxon>
    </lineage>
</organism>
<dbReference type="AlphaFoldDB" id="A0A8H5KQW8"/>
<evidence type="ECO:0000313" key="3">
    <source>
        <dbReference type="EMBL" id="KAF5577173.1"/>
    </source>
</evidence>
<evidence type="ECO:0000313" key="4">
    <source>
        <dbReference type="Proteomes" id="UP000544095"/>
    </source>
</evidence>
<feature type="region of interest" description="Disordered" evidence="1">
    <location>
        <begin position="521"/>
        <end position="558"/>
    </location>
</feature>
<feature type="region of interest" description="Disordered" evidence="1">
    <location>
        <begin position="601"/>
        <end position="629"/>
    </location>
</feature>
<gene>
    <name evidence="3" type="ORF">FPANT_10565</name>
</gene>
<evidence type="ECO:0000256" key="1">
    <source>
        <dbReference type="SAM" id="MobiDB-lite"/>
    </source>
</evidence>
<feature type="domain" description="Ubiquitin-like" evidence="2">
    <location>
        <begin position="423"/>
        <end position="499"/>
    </location>
</feature>
<keyword evidence="4" id="KW-1185">Reference proteome</keyword>
<dbReference type="InterPro" id="IPR054464">
    <property type="entry name" value="ULD_fung"/>
</dbReference>
<proteinExistence type="predicted"/>
<reference evidence="3 4" key="1">
    <citation type="submission" date="2020-05" db="EMBL/GenBank/DDBJ databases">
        <title>Identification and distribution of gene clusters putatively required for synthesis of sphingolipid metabolism inhibitors in phylogenetically diverse species of the filamentous fungus Fusarium.</title>
        <authorList>
            <person name="Kim H.-S."/>
            <person name="Busman M."/>
            <person name="Brown D.W."/>
            <person name="Divon H."/>
            <person name="Uhlig S."/>
            <person name="Proctor R.H."/>
        </authorList>
    </citation>
    <scope>NUCLEOTIDE SEQUENCE [LARGE SCALE GENOMIC DNA]</scope>
    <source>
        <strain evidence="3 4">NRRL 25211</strain>
    </source>
</reference>
<dbReference type="EMBL" id="JAAOAR010000602">
    <property type="protein sequence ID" value="KAF5577173.1"/>
    <property type="molecule type" value="Genomic_DNA"/>
</dbReference>
<accession>A0A8H5KQW8</accession>
<sequence>MTPNDIEPVAKLGLSLASSLQVQSEANRRARQRLPKLINLINSTTLTLKKVDDLIQENVDVFTKPCLDDITSLTVTCEKIYTGILVMLVRQTENIVGDKEINEIPQEETGKYLHCIAHTTVWHYESWRLLEVQLRYFRHRLTQLKFELTLRYLLGCIAQHQMRAQTRAPGSFETELTIRHLAGQVASQRAGHYRFWSKKVAKWTIIAPALPSSNVSIADVNSACTVSSTPTIAVDTKVEEIKPVETMPVTQTPALDLSKDTEVAADTNAETTSSPTLIDQAPTKEHSSSLMTATRNWIKRHFVPGSNDEWKDQDIEVWQIDLGAHFSSNSKSTKTFKRLELDDKNVRSALSKATSKSRWRKRPELLERYDSLDGRVRQRIDEAIDAANQSSSRERTWIAMSAPEAAVQADASISLFFWLGTEIEPIYVFEPHSGRKLTFPYASCKDLDSLRKRLSSLSLGYPATFIFKDGKYFFYTDEGTVILPEAWESLRRPGMTLKIENFGAPIPPGFGGPTFNGLGMRPLNMPPLPGMRPGGNRPPSSFTTSDSSSTHSRAPPTMKQVHNEMEELLRLSDSWSPDPETIGTGLGRLLGLWTYAPDPYVNVTESSDADSDWSCSTSDSDHSNRSIAD</sequence>
<protein>
    <recommendedName>
        <fullName evidence="2">Ubiquitin-like domain-containing protein</fullName>
    </recommendedName>
</protein>
<name>A0A8H5KQW8_9HYPO</name>
<comment type="caution">
    <text evidence="3">The sequence shown here is derived from an EMBL/GenBank/DDBJ whole genome shotgun (WGS) entry which is preliminary data.</text>
</comment>
<dbReference type="Proteomes" id="UP000544095">
    <property type="component" value="Unassembled WGS sequence"/>
</dbReference>
<feature type="compositionally biased region" description="Low complexity" evidence="1">
    <location>
        <begin position="540"/>
        <end position="552"/>
    </location>
</feature>
<feature type="compositionally biased region" description="Basic and acidic residues" evidence="1">
    <location>
        <begin position="619"/>
        <end position="629"/>
    </location>
</feature>
<evidence type="ECO:0000259" key="2">
    <source>
        <dbReference type="Pfam" id="PF22893"/>
    </source>
</evidence>
<dbReference type="Pfam" id="PF22893">
    <property type="entry name" value="ULD_2"/>
    <property type="match status" value="1"/>
</dbReference>